<dbReference type="Proteomes" id="UP000738349">
    <property type="component" value="Unassembled WGS sequence"/>
</dbReference>
<dbReference type="EMBL" id="JAGMUV010000019">
    <property type="protein sequence ID" value="KAH7127451.1"/>
    <property type="molecule type" value="Genomic_DNA"/>
</dbReference>
<dbReference type="AlphaFoldDB" id="A0A9P9DZX4"/>
<evidence type="ECO:0000313" key="2">
    <source>
        <dbReference type="Proteomes" id="UP000738349"/>
    </source>
</evidence>
<keyword evidence="2" id="KW-1185">Reference proteome</keyword>
<proteinExistence type="predicted"/>
<name>A0A9P9DZX4_9HYPO</name>
<protein>
    <submittedName>
        <fullName evidence="1">Uncharacterized protein</fullName>
    </submittedName>
</protein>
<accession>A0A9P9DZX4</accession>
<comment type="caution">
    <text evidence="1">The sequence shown here is derived from an EMBL/GenBank/DDBJ whole genome shotgun (WGS) entry which is preliminary data.</text>
</comment>
<gene>
    <name evidence="1" type="ORF">EDB81DRAFT_764628</name>
</gene>
<reference evidence="1" key="1">
    <citation type="journal article" date="2021" name="Nat. Commun.">
        <title>Genetic determinants of endophytism in the Arabidopsis root mycobiome.</title>
        <authorList>
            <person name="Mesny F."/>
            <person name="Miyauchi S."/>
            <person name="Thiergart T."/>
            <person name="Pickel B."/>
            <person name="Atanasova L."/>
            <person name="Karlsson M."/>
            <person name="Huettel B."/>
            <person name="Barry K.W."/>
            <person name="Haridas S."/>
            <person name="Chen C."/>
            <person name="Bauer D."/>
            <person name="Andreopoulos W."/>
            <person name="Pangilinan J."/>
            <person name="LaButti K."/>
            <person name="Riley R."/>
            <person name="Lipzen A."/>
            <person name="Clum A."/>
            <person name="Drula E."/>
            <person name="Henrissat B."/>
            <person name="Kohler A."/>
            <person name="Grigoriev I.V."/>
            <person name="Martin F.M."/>
            <person name="Hacquard S."/>
        </authorList>
    </citation>
    <scope>NUCLEOTIDE SEQUENCE</scope>
    <source>
        <strain evidence="1">MPI-CAGE-AT-0147</strain>
    </source>
</reference>
<organism evidence="1 2">
    <name type="scientific">Dactylonectria macrodidyma</name>
    <dbReference type="NCBI Taxonomy" id="307937"/>
    <lineage>
        <taxon>Eukaryota</taxon>
        <taxon>Fungi</taxon>
        <taxon>Dikarya</taxon>
        <taxon>Ascomycota</taxon>
        <taxon>Pezizomycotina</taxon>
        <taxon>Sordariomycetes</taxon>
        <taxon>Hypocreomycetidae</taxon>
        <taxon>Hypocreales</taxon>
        <taxon>Nectriaceae</taxon>
        <taxon>Dactylonectria</taxon>
    </lineage>
</organism>
<sequence length="226" mass="24064">MANYDEQFESQLTEYRNKGQLLAATNINLQASRADFKTVCRAKLSQPNTVRFFWQEANNPRHTHRACAMLAFEFQTDLRRAQDELTDIQLLGRDVVIERESKETHCPRTQPAATTTAATTTAVPSTAALSIGAPTTTTIITPTTVDPTTVAHVVAAPADAAPSAVAPAVATPTTAGPSIAAHGIAASTIAAADLLTAPSQLDVGGTDDPLDLSEIQEIDYLSDEEY</sequence>
<dbReference type="OrthoDB" id="5153781at2759"/>
<evidence type="ECO:0000313" key="1">
    <source>
        <dbReference type="EMBL" id="KAH7127451.1"/>
    </source>
</evidence>